<dbReference type="PANTHER" id="PTHR43333:SF1">
    <property type="entry name" value="D-ISOMER SPECIFIC 2-HYDROXYACID DEHYDROGENASE NAD-BINDING DOMAIN-CONTAINING PROTEIN"/>
    <property type="match status" value="1"/>
</dbReference>
<keyword evidence="1 3" id="KW-0560">Oxidoreductase</keyword>
<protein>
    <submittedName>
        <fullName evidence="6">(S)-sulfolactate dehydrogenase</fullName>
        <ecNumber evidence="6">1.1.1.310</ecNumber>
    </submittedName>
</protein>
<dbReference type="GO" id="GO:0102155">
    <property type="term" value="F:S-sulfolactate dehydrogenase activity"/>
    <property type="evidence" value="ECO:0007669"/>
    <property type="project" value="UniProtKB-EC"/>
</dbReference>
<dbReference type="InterPro" id="IPR029753">
    <property type="entry name" value="D-isomer_DH_CS"/>
</dbReference>
<dbReference type="InterPro" id="IPR036291">
    <property type="entry name" value="NAD(P)-bd_dom_sf"/>
</dbReference>
<name>A0A2Z4AF88_9BACT</name>
<proteinExistence type="inferred from homology"/>
<evidence type="ECO:0000313" key="7">
    <source>
        <dbReference type="Proteomes" id="UP000247465"/>
    </source>
</evidence>
<comment type="similarity">
    <text evidence="3">Belongs to the D-isomer specific 2-hydroxyacid dehydrogenase family.</text>
</comment>
<reference evidence="6 7" key="1">
    <citation type="submission" date="2018-06" db="EMBL/GenBank/DDBJ databases">
        <title>Draft Genome Sequence of a Novel Marine Bacterium Related to the Verrucomicrobia.</title>
        <authorList>
            <person name="Vosseberg J."/>
            <person name="Martijn J."/>
            <person name="Ettema T.J.G."/>
        </authorList>
    </citation>
    <scope>NUCLEOTIDE SEQUENCE [LARGE SCALE GENOMIC DNA]</scope>
    <source>
        <strain evidence="6">TARA_B100001123</strain>
    </source>
</reference>
<dbReference type="SUPFAM" id="SSF51735">
    <property type="entry name" value="NAD(P)-binding Rossmann-fold domains"/>
    <property type="match status" value="1"/>
</dbReference>
<dbReference type="CDD" id="cd05300">
    <property type="entry name" value="2-Hacid_dh_1"/>
    <property type="match status" value="1"/>
</dbReference>
<evidence type="ECO:0000256" key="2">
    <source>
        <dbReference type="ARBA" id="ARBA00023027"/>
    </source>
</evidence>
<dbReference type="KEGG" id="mtar:DF168_00831"/>
<evidence type="ECO:0000259" key="4">
    <source>
        <dbReference type="Pfam" id="PF00389"/>
    </source>
</evidence>
<dbReference type="Proteomes" id="UP000247465">
    <property type="component" value="Chromosome"/>
</dbReference>
<accession>A0A2Z4AF88</accession>
<evidence type="ECO:0000256" key="3">
    <source>
        <dbReference type="RuleBase" id="RU003719"/>
    </source>
</evidence>
<dbReference type="EC" id="1.1.1.310" evidence="6"/>
<dbReference type="InterPro" id="IPR006140">
    <property type="entry name" value="D-isomer_DH_NAD-bd"/>
</dbReference>
<dbReference type="Pfam" id="PF02826">
    <property type="entry name" value="2-Hacid_dh_C"/>
    <property type="match status" value="1"/>
</dbReference>
<feature type="domain" description="D-isomer specific 2-hydroxyacid dehydrogenase catalytic" evidence="4">
    <location>
        <begin position="29"/>
        <end position="305"/>
    </location>
</feature>
<dbReference type="PROSITE" id="PS00671">
    <property type="entry name" value="D_2_HYDROXYACID_DH_3"/>
    <property type="match status" value="1"/>
</dbReference>
<dbReference type="InterPro" id="IPR006139">
    <property type="entry name" value="D-isomer_2_OHA_DH_cat_dom"/>
</dbReference>
<feature type="domain" description="D-isomer specific 2-hydroxyacid dehydrogenase NAD-binding" evidence="5">
    <location>
        <begin position="100"/>
        <end position="274"/>
    </location>
</feature>
<dbReference type="Pfam" id="PF00389">
    <property type="entry name" value="2-Hacid_dh"/>
    <property type="match status" value="1"/>
</dbReference>
<sequence>MKIVMNPPIGEIYRQQIAAVAPNATVVMPSSDELLNEMCDAEILFGSYSGEIISSGPLLKWVQSTSAGMDISLIPEVMGDNLILTNASGVHAIQVAEQAFALTLAIIRGVYFSVRAQREHKWQRPDLRDFYGMNVAIIGFGGIGRRYAELIRPNNTQTIALDVHPIAKVDTVDAIWPMERLDEALEIADVVFIACPCTEKTIKLINKRTLGIMKKDAILINTARGKIVDEQALVAVLKEGGIGAAGLDVFEEEPLDESSDLWELENVIITPHAAGGSPHRHDRTVGFFAENLRRYLKGDELQNVVDKSLGYPT</sequence>
<evidence type="ECO:0000259" key="5">
    <source>
        <dbReference type="Pfam" id="PF02826"/>
    </source>
</evidence>
<dbReference type="SUPFAM" id="SSF52283">
    <property type="entry name" value="Formate/glycerate dehydrogenase catalytic domain-like"/>
    <property type="match status" value="1"/>
</dbReference>
<dbReference type="GO" id="GO:0051287">
    <property type="term" value="F:NAD binding"/>
    <property type="evidence" value="ECO:0007669"/>
    <property type="project" value="InterPro"/>
</dbReference>
<dbReference type="Gene3D" id="3.40.50.720">
    <property type="entry name" value="NAD(P)-binding Rossmann-like Domain"/>
    <property type="match status" value="2"/>
</dbReference>
<dbReference type="PANTHER" id="PTHR43333">
    <property type="entry name" value="2-HACID_DH_C DOMAIN-CONTAINING PROTEIN"/>
    <property type="match status" value="1"/>
</dbReference>
<dbReference type="EMBL" id="CP029803">
    <property type="protein sequence ID" value="AWT59638.1"/>
    <property type="molecule type" value="Genomic_DNA"/>
</dbReference>
<dbReference type="AlphaFoldDB" id="A0A2Z4AF88"/>
<gene>
    <name evidence="6" type="primary">slcC_2</name>
    <name evidence="6" type="ORF">DF168_00831</name>
</gene>
<keyword evidence="2" id="KW-0520">NAD</keyword>
<organism evidence="6 7">
    <name type="scientific">Candidatus Moanibacter tarae</name>
    <dbReference type="NCBI Taxonomy" id="2200854"/>
    <lineage>
        <taxon>Bacteria</taxon>
        <taxon>Pseudomonadati</taxon>
        <taxon>Verrucomicrobiota</taxon>
        <taxon>Opitutia</taxon>
        <taxon>Puniceicoccales</taxon>
        <taxon>Puniceicoccales incertae sedis</taxon>
        <taxon>Candidatus Moanibacter</taxon>
    </lineage>
</organism>
<evidence type="ECO:0000256" key="1">
    <source>
        <dbReference type="ARBA" id="ARBA00023002"/>
    </source>
</evidence>
<evidence type="ECO:0000313" key="6">
    <source>
        <dbReference type="EMBL" id="AWT59638.1"/>
    </source>
</evidence>